<comment type="caution">
    <text evidence="3">The sequence shown here is derived from an EMBL/GenBank/DDBJ whole genome shotgun (WGS) entry which is preliminary data.</text>
</comment>
<evidence type="ECO:0000256" key="1">
    <source>
        <dbReference type="PROSITE-ProRule" id="PRU00703"/>
    </source>
</evidence>
<organism evidence="3 4">
    <name type="scientific">Marinospirillum insulare</name>
    <dbReference type="NCBI Taxonomy" id="217169"/>
    <lineage>
        <taxon>Bacteria</taxon>
        <taxon>Pseudomonadati</taxon>
        <taxon>Pseudomonadota</taxon>
        <taxon>Gammaproteobacteria</taxon>
        <taxon>Oceanospirillales</taxon>
        <taxon>Oceanospirillaceae</taxon>
        <taxon>Marinospirillum</taxon>
    </lineage>
</organism>
<dbReference type="RefSeq" id="WP_027850150.1">
    <property type="nucleotide sequence ID" value="NZ_BSOR01000001.1"/>
</dbReference>
<evidence type="ECO:0000313" key="3">
    <source>
        <dbReference type="EMBL" id="GLR62722.1"/>
    </source>
</evidence>
<keyword evidence="1" id="KW-0129">CBS domain</keyword>
<gene>
    <name evidence="3" type="ORF">GCM10007878_01570</name>
</gene>
<feature type="domain" description="CBS" evidence="2">
    <location>
        <begin position="46"/>
        <end position="104"/>
    </location>
</feature>
<dbReference type="Proteomes" id="UP001156682">
    <property type="component" value="Unassembled WGS sequence"/>
</dbReference>
<accession>A0ABQ5ZWH6</accession>
<dbReference type="InterPro" id="IPR046342">
    <property type="entry name" value="CBS_dom_sf"/>
</dbReference>
<dbReference type="SUPFAM" id="SSF54631">
    <property type="entry name" value="CBS-domain pair"/>
    <property type="match status" value="1"/>
</dbReference>
<dbReference type="InterPro" id="IPR000644">
    <property type="entry name" value="CBS_dom"/>
</dbReference>
<name>A0ABQ5ZWH6_9GAMM</name>
<dbReference type="Pfam" id="PF00571">
    <property type="entry name" value="CBS"/>
    <property type="match status" value="1"/>
</dbReference>
<evidence type="ECO:0000259" key="2">
    <source>
        <dbReference type="PROSITE" id="PS51371"/>
    </source>
</evidence>
<sequence length="104" mass="11959">MDDEGKVRGHLGFWQVTTLLLAKLNPSLSLREMVERITLGSVEDHMSDRVMCAGDNEKIDDILYRHDLFQQPAERRVEDIPVVDDQHHLLGVIRLSDLLRNALK</sequence>
<proteinExistence type="predicted"/>
<dbReference type="Gene3D" id="3.10.580.10">
    <property type="entry name" value="CBS-domain"/>
    <property type="match status" value="1"/>
</dbReference>
<dbReference type="EMBL" id="BSOR01000001">
    <property type="protein sequence ID" value="GLR62722.1"/>
    <property type="molecule type" value="Genomic_DNA"/>
</dbReference>
<keyword evidence="4" id="KW-1185">Reference proteome</keyword>
<dbReference type="PROSITE" id="PS51371">
    <property type="entry name" value="CBS"/>
    <property type="match status" value="1"/>
</dbReference>
<protein>
    <recommendedName>
        <fullName evidence="2">CBS domain-containing protein</fullName>
    </recommendedName>
</protein>
<reference evidence="4" key="1">
    <citation type="journal article" date="2019" name="Int. J. Syst. Evol. Microbiol.">
        <title>The Global Catalogue of Microorganisms (GCM) 10K type strain sequencing project: providing services to taxonomists for standard genome sequencing and annotation.</title>
        <authorList>
            <consortium name="The Broad Institute Genomics Platform"/>
            <consortium name="The Broad Institute Genome Sequencing Center for Infectious Disease"/>
            <person name="Wu L."/>
            <person name="Ma J."/>
        </authorList>
    </citation>
    <scope>NUCLEOTIDE SEQUENCE [LARGE SCALE GENOMIC DNA]</scope>
    <source>
        <strain evidence="4">NBRC 100033</strain>
    </source>
</reference>
<evidence type="ECO:0000313" key="4">
    <source>
        <dbReference type="Proteomes" id="UP001156682"/>
    </source>
</evidence>